<dbReference type="EMBL" id="MT774395">
    <property type="protein sequence ID" value="QOR56676.1"/>
    <property type="molecule type" value="Genomic_DNA"/>
</dbReference>
<dbReference type="Pfam" id="PF04542">
    <property type="entry name" value="Sigma70_r2"/>
    <property type="match status" value="1"/>
</dbReference>
<dbReference type="KEGG" id="vg:65130589"/>
<dbReference type="GO" id="GO:0006352">
    <property type="term" value="P:DNA-templated transcription initiation"/>
    <property type="evidence" value="ECO:0007669"/>
    <property type="project" value="InterPro"/>
</dbReference>
<organism evidence="7 8">
    <name type="scientific">uncultured phage cr52_1</name>
    <dbReference type="NCBI Taxonomy" id="2772079"/>
    <lineage>
        <taxon>Viruses</taxon>
        <taxon>Duplodnaviria</taxon>
        <taxon>Heunggongvirae</taxon>
        <taxon>Uroviricota</taxon>
        <taxon>Caudoviricetes</taxon>
        <taxon>Crassvirales</taxon>
        <taxon>Suoliviridae</taxon>
        <taxon>Loutivirinae</taxon>
        <taxon>Buchavirus</taxon>
        <taxon>Buchavirus copri</taxon>
    </lineage>
</organism>
<evidence type="ECO:0000256" key="1">
    <source>
        <dbReference type="ARBA" id="ARBA00010641"/>
    </source>
</evidence>
<dbReference type="InterPro" id="IPR013324">
    <property type="entry name" value="RNA_pol_sigma_r3/r4-like"/>
</dbReference>
<evidence type="ECO:0000259" key="6">
    <source>
        <dbReference type="Pfam" id="PF08281"/>
    </source>
</evidence>
<dbReference type="Proteomes" id="UP000594150">
    <property type="component" value="Segment"/>
</dbReference>
<protein>
    <submittedName>
        <fullName evidence="7">RNA polymerase sigma-W factor</fullName>
    </submittedName>
</protein>
<evidence type="ECO:0000313" key="8">
    <source>
        <dbReference type="Proteomes" id="UP000594150"/>
    </source>
</evidence>
<feature type="domain" description="RNA polymerase sigma factor 70 region 4 type 2" evidence="6">
    <location>
        <begin position="134"/>
        <end position="185"/>
    </location>
</feature>
<evidence type="ECO:0000259" key="5">
    <source>
        <dbReference type="Pfam" id="PF04542"/>
    </source>
</evidence>
<dbReference type="InterPro" id="IPR013249">
    <property type="entry name" value="RNA_pol_sigma70_r4_t2"/>
</dbReference>
<dbReference type="InterPro" id="IPR039425">
    <property type="entry name" value="RNA_pol_sigma-70-like"/>
</dbReference>
<evidence type="ECO:0000256" key="4">
    <source>
        <dbReference type="ARBA" id="ARBA00023163"/>
    </source>
</evidence>
<reference evidence="7 8" key="1">
    <citation type="submission" date="2020-07" db="EMBL/GenBank/DDBJ databases">
        <title>Taxonomic proposal: Crassvirales, a new order of highly abundant and diverse bacterial viruses.</title>
        <authorList>
            <person name="Shkoporov A.N."/>
            <person name="Stockdale S.R."/>
            <person name="Guerin E."/>
            <person name="Ross R.P."/>
            <person name="Hill C."/>
        </authorList>
    </citation>
    <scope>NUCLEOTIDE SEQUENCE [LARGE SCALE GENOMIC DNA]</scope>
</reference>
<dbReference type="InterPro" id="IPR013325">
    <property type="entry name" value="RNA_pol_sigma_r2"/>
</dbReference>
<comment type="similarity">
    <text evidence="1">Belongs to the sigma-70 factor family. ECF subfamily.</text>
</comment>
<dbReference type="PANTHER" id="PTHR43133">
    <property type="entry name" value="RNA POLYMERASE ECF-TYPE SIGMA FACTO"/>
    <property type="match status" value="1"/>
</dbReference>
<sequence>MPVNMTDEEKQQVFDLIKQAKEGKQSAFTKLYNRFNRVIYNTIYYIVNNKDAADDLLSVTFTKAFSKLDSYVNNISFEMWLKTIAINSSIDYIRHTKKERANYWIDDDANSLQLNDSAGYSPEEDYIFAEKSVSLENALSRLRWKYRNIIELRSIQNLSYKQISEQLGLSESQVKSRLNKAREKLKELLTD</sequence>
<name>A0A7M1RQU8_9CAUD</name>
<dbReference type="InterPro" id="IPR014284">
    <property type="entry name" value="RNA_pol_sigma-70_dom"/>
</dbReference>
<evidence type="ECO:0000256" key="3">
    <source>
        <dbReference type="ARBA" id="ARBA00023082"/>
    </source>
</evidence>
<dbReference type="CDD" id="cd06171">
    <property type="entry name" value="Sigma70_r4"/>
    <property type="match status" value="1"/>
</dbReference>
<keyword evidence="2" id="KW-0805">Transcription regulation</keyword>
<accession>A0A7M1RQU8</accession>
<proteinExistence type="inferred from homology"/>
<dbReference type="Gene3D" id="1.10.10.10">
    <property type="entry name" value="Winged helix-like DNA-binding domain superfamily/Winged helix DNA-binding domain"/>
    <property type="match status" value="1"/>
</dbReference>
<dbReference type="RefSeq" id="YP_010112128.1">
    <property type="nucleotide sequence ID" value="NC_055888.1"/>
</dbReference>
<evidence type="ECO:0000313" key="7">
    <source>
        <dbReference type="EMBL" id="QOR56676.1"/>
    </source>
</evidence>
<evidence type="ECO:0000256" key="2">
    <source>
        <dbReference type="ARBA" id="ARBA00023015"/>
    </source>
</evidence>
<dbReference type="SUPFAM" id="SSF88946">
    <property type="entry name" value="Sigma2 domain of RNA polymerase sigma factors"/>
    <property type="match status" value="1"/>
</dbReference>
<dbReference type="NCBIfam" id="TIGR02937">
    <property type="entry name" value="sigma70-ECF"/>
    <property type="match status" value="1"/>
</dbReference>
<dbReference type="InterPro" id="IPR036388">
    <property type="entry name" value="WH-like_DNA-bd_sf"/>
</dbReference>
<dbReference type="GeneID" id="65130589"/>
<keyword evidence="4" id="KW-0804">Transcription</keyword>
<dbReference type="GO" id="GO:0016987">
    <property type="term" value="F:sigma factor activity"/>
    <property type="evidence" value="ECO:0007669"/>
    <property type="project" value="UniProtKB-KW"/>
</dbReference>
<feature type="domain" description="RNA polymerase sigma-70 region 2" evidence="5">
    <location>
        <begin position="31"/>
        <end position="98"/>
    </location>
</feature>
<dbReference type="Pfam" id="PF08281">
    <property type="entry name" value="Sigma70_r4_2"/>
    <property type="match status" value="1"/>
</dbReference>
<keyword evidence="3" id="KW-0731">Sigma factor</keyword>
<dbReference type="GO" id="GO:0003677">
    <property type="term" value="F:DNA binding"/>
    <property type="evidence" value="ECO:0007669"/>
    <property type="project" value="InterPro"/>
</dbReference>
<dbReference type="Gene3D" id="1.10.1740.10">
    <property type="match status" value="1"/>
</dbReference>
<dbReference type="SUPFAM" id="SSF88659">
    <property type="entry name" value="Sigma3 and sigma4 domains of RNA polymerase sigma factors"/>
    <property type="match status" value="1"/>
</dbReference>
<dbReference type="InterPro" id="IPR007627">
    <property type="entry name" value="RNA_pol_sigma70_r2"/>
</dbReference>
<dbReference type="PANTHER" id="PTHR43133:SF60">
    <property type="entry name" value="RNA POLYMERASE SIGMA FACTOR SIGV"/>
    <property type="match status" value="1"/>
</dbReference>
<keyword evidence="8" id="KW-1185">Reference proteome</keyword>